<dbReference type="FunCoup" id="A0A6P9A5S4">
    <property type="interactions" value="553"/>
</dbReference>
<accession>A0A6P9A5S4</accession>
<dbReference type="GO" id="GO:0003735">
    <property type="term" value="F:structural constituent of ribosome"/>
    <property type="evidence" value="ECO:0007669"/>
    <property type="project" value="InterPro"/>
</dbReference>
<dbReference type="CDD" id="cd15465">
    <property type="entry name" value="bS6_mito"/>
    <property type="match status" value="1"/>
</dbReference>
<dbReference type="RefSeq" id="XP_034252865.1">
    <property type="nucleotide sequence ID" value="XM_034396974.1"/>
</dbReference>
<dbReference type="Gene3D" id="3.30.70.60">
    <property type="match status" value="1"/>
</dbReference>
<evidence type="ECO:0000256" key="4">
    <source>
        <dbReference type="SAM" id="MobiDB-lite"/>
    </source>
</evidence>
<dbReference type="PANTHER" id="PTHR21011">
    <property type="entry name" value="MITOCHONDRIAL 28S RIBOSOMAL PROTEIN S6"/>
    <property type="match status" value="1"/>
</dbReference>
<dbReference type="Proteomes" id="UP000515158">
    <property type="component" value="Unplaced"/>
</dbReference>
<dbReference type="OrthoDB" id="268530at2759"/>
<dbReference type="GO" id="GO:0006412">
    <property type="term" value="P:translation"/>
    <property type="evidence" value="ECO:0007669"/>
    <property type="project" value="InterPro"/>
</dbReference>
<evidence type="ECO:0000313" key="5">
    <source>
        <dbReference type="Proteomes" id="UP000515158"/>
    </source>
</evidence>
<evidence type="ECO:0000256" key="2">
    <source>
        <dbReference type="ARBA" id="ARBA00035170"/>
    </source>
</evidence>
<evidence type="ECO:0000256" key="3">
    <source>
        <dbReference type="ARBA" id="ARBA00035365"/>
    </source>
</evidence>
<dbReference type="KEGG" id="tpal:117652232"/>
<reference evidence="6" key="1">
    <citation type="submission" date="2025-08" db="UniProtKB">
        <authorList>
            <consortium name="RefSeq"/>
        </authorList>
    </citation>
    <scope>IDENTIFICATION</scope>
    <source>
        <tissue evidence="6">Total insect</tissue>
    </source>
</reference>
<keyword evidence="6" id="KW-0687">Ribonucleoprotein</keyword>
<dbReference type="AlphaFoldDB" id="A0A6P9A5S4"/>
<organism evidence="6">
    <name type="scientific">Thrips palmi</name>
    <name type="common">Melon thrips</name>
    <dbReference type="NCBI Taxonomy" id="161013"/>
    <lineage>
        <taxon>Eukaryota</taxon>
        <taxon>Metazoa</taxon>
        <taxon>Ecdysozoa</taxon>
        <taxon>Arthropoda</taxon>
        <taxon>Hexapoda</taxon>
        <taxon>Insecta</taxon>
        <taxon>Pterygota</taxon>
        <taxon>Neoptera</taxon>
        <taxon>Paraneoptera</taxon>
        <taxon>Thysanoptera</taxon>
        <taxon>Terebrantia</taxon>
        <taxon>Thripoidea</taxon>
        <taxon>Thripidae</taxon>
        <taxon>Thrips</taxon>
    </lineage>
</organism>
<proteinExistence type="inferred from homology"/>
<evidence type="ECO:0000256" key="1">
    <source>
        <dbReference type="ARBA" id="ARBA00009512"/>
    </source>
</evidence>
<feature type="region of interest" description="Disordered" evidence="4">
    <location>
        <begin position="131"/>
        <end position="152"/>
    </location>
</feature>
<dbReference type="SUPFAM" id="SSF54995">
    <property type="entry name" value="Ribosomal protein S6"/>
    <property type="match status" value="1"/>
</dbReference>
<sequence length="152" mass="17679">MPTYELAILYRVLPRDQLAQALKTTANLIFQEGGIIRKLNNMGLNPTPYRMTSHGQKIKQANYFLYEFDIPAASVAKLREDLGKYDSIVRRSIYSPVTPIKPVDCQLEDEMQIAPFRKDVQEMLKRAKKLEEEKQRRKVKPNHNLPFNPFSL</sequence>
<gene>
    <name evidence="6" type="primary">LOC117652232</name>
</gene>
<name>A0A6P9A5S4_THRPL</name>
<dbReference type="GO" id="GO:0070181">
    <property type="term" value="F:small ribosomal subunit rRNA binding"/>
    <property type="evidence" value="ECO:0007669"/>
    <property type="project" value="TreeGrafter"/>
</dbReference>
<dbReference type="InterPro" id="IPR000529">
    <property type="entry name" value="Ribosomal_bS6"/>
</dbReference>
<dbReference type="GO" id="GO:0005763">
    <property type="term" value="C:mitochondrial small ribosomal subunit"/>
    <property type="evidence" value="ECO:0007669"/>
    <property type="project" value="TreeGrafter"/>
</dbReference>
<keyword evidence="5" id="KW-1185">Reference proteome</keyword>
<dbReference type="Pfam" id="PF01250">
    <property type="entry name" value="Ribosomal_S6"/>
    <property type="match status" value="1"/>
</dbReference>
<dbReference type="PANTHER" id="PTHR21011:SF1">
    <property type="entry name" value="SMALL RIBOSOMAL SUBUNIT PROTEIN BS6M"/>
    <property type="match status" value="1"/>
</dbReference>
<dbReference type="InterPro" id="IPR014717">
    <property type="entry name" value="Transl_elong_EF1B/ribsomal_bS6"/>
</dbReference>
<dbReference type="CTD" id="64968"/>
<keyword evidence="6" id="KW-0689">Ribosomal protein</keyword>
<comment type="similarity">
    <text evidence="1">Belongs to the bacterial ribosomal protein bS6 family.</text>
</comment>
<dbReference type="GeneID" id="117652232"/>
<dbReference type="InterPro" id="IPR035980">
    <property type="entry name" value="Ribosomal_bS6_sf"/>
</dbReference>
<dbReference type="InParanoid" id="A0A6P9A5S4"/>
<protein>
    <recommendedName>
        <fullName evidence="2">Small ribosomal subunit protein bS6m</fullName>
    </recommendedName>
    <alternativeName>
        <fullName evidence="3">28S ribosomal protein S6, mitochondrial</fullName>
    </alternativeName>
</protein>
<evidence type="ECO:0000313" key="6">
    <source>
        <dbReference type="RefSeq" id="XP_034252865.1"/>
    </source>
</evidence>